<dbReference type="GO" id="GO:0005840">
    <property type="term" value="C:ribosome"/>
    <property type="evidence" value="ECO:0007669"/>
    <property type="project" value="UniProtKB-KW"/>
</dbReference>
<feature type="domain" description="N-acetyltransferase" evidence="3">
    <location>
        <begin position="6"/>
        <end position="192"/>
    </location>
</feature>
<evidence type="ECO:0000256" key="1">
    <source>
        <dbReference type="ARBA" id="ARBA00022679"/>
    </source>
</evidence>
<accession>A0A2T5V7D4</accession>
<keyword evidence="1" id="KW-0808">Transferase</keyword>
<comment type="caution">
    <text evidence="4">The sequence shown here is derived from an EMBL/GenBank/DDBJ whole genome shotgun (WGS) entry which is preliminary data.</text>
</comment>
<reference evidence="4 5" key="1">
    <citation type="submission" date="2018-04" db="EMBL/GenBank/DDBJ databases">
        <title>Genomic Encyclopedia of Archaeal and Bacterial Type Strains, Phase II (KMG-II): from individual species to whole genera.</title>
        <authorList>
            <person name="Goeker M."/>
        </authorList>
    </citation>
    <scope>NUCLEOTIDE SEQUENCE [LARGE SCALE GENOMIC DNA]</scope>
    <source>
        <strain evidence="4 5">DSM 23382</strain>
    </source>
</reference>
<evidence type="ECO:0000313" key="5">
    <source>
        <dbReference type="Proteomes" id="UP000244081"/>
    </source>
</evidence>
<dbReference type="SUPFAM" id="SSF55729">
    <property type="entry name" value="Acyl-CoA N-acyltransferases (Nat)"/>
    <property type="match status" value="1"/>
</dbReference>
<sequence>MIPLLPPLRIAMASDAARLADLVNFAGDGLPLHLWAEMAQDGQDPWEVGRARQAEKAQDGQIVVLDEGAGAIAMLLGYAIGSEPVPTDDMRALFVPLQELENLAPDSWYVNVLAACPRHRGKGHGTRLLETAREIARAKDLSRMSIIVADDNDGARRLYERAGYRECAARDAVHEGWKTATKRWILMIRELDRIGRA</sequence>
<protein>
    <submittedName>
        <fullName evidence="4">Ribosomal protein S18 acetylase RimI-like enzyme</fullName>
    </submittedName>
</protein>
<evidence type="ECO:0000313" key="4">
    <source>
        <dbReference type="EMBL" id="PTW59657.1"/>
    </source>
</evidence>
<dbReference type="PROSITE" id="PS51186">
    <property type="entry name" value="GNAT"/>
    <property type="match status" value="1"/>
</dbReference>
<dbReference type="OrthoDB" id="9788924at2"/>
<dbReference type="InterPro" id="IPR000182">
    <property type="entry name" value="GNAT_dom"/>
</dbReference>
<keyword evidence="2" id="KW-0012">Acyltransferase</keyword>
<evidence type="ECO:0000256" key="2">
    <source>
        <dbReference type="ARBA" id="ARBA00023315"/>
    </source>
</evidence>
<proteinExistence type="predicted"/>
<dbReference type="GO" id="GO:0016747">
    <property type="term" value="F:acyltransferase activity, transferring groups other than amino-acyl groups"/>
    <property type="evidence" value="ECO:0007669"/>
    <property type="project" value="InterPro"/>
</dbReference>
<dbReference type="RefSeq" id="WP_107990620.1">
    <property type="nucleotide sequence ID" value="NZ_QAYG01000006.1"/>
</dbReference>
<dbReference type="CDD" id="cd04301">
    <property type="entry name" value="NAT_SF"/>
    <property type="match status" value="1"/>
</dbReference>
<dbReference type="Pfam" id="PF00583">
    <property type="entry name" value="Acetyltransf_1"/>
    <property type="match status" value="1"/>
</dbReference>
<keyword evidence="5" id="KW-1185">Reference proteome</keyword>
<organism evidence="4 5">
    <name type="scientific">Breoghania corrubedonensis</name>
    <dbReference type="NCBI Taxonomy" id="665038"/>
    <lineage>
        <taxon>Bacteria</taxon>
        <taxon>Pseudomonadati</taxon>
        <taxon>Pseudomonadota</taxon>
        <taxon>Alphaproteobacteria</taxon>
        <taxon>Hyphomicrobiales</taxon>
        <taxon>Stappiaceae</taxon>
        <taxon>Breoghania</taxon>
    </lineage>
</organism>
<dbReference type="InterPro" id="IPR050680">
    <property type="entry name" value="YpeA/RimI_acetyltransf"/>
</dbReference>
<name>A0A2T5V7D4_9HYPH</name>
<evidence type="ECO:0000259" key="3">
    <source>
        <dbReference type="PROSITE" id="PS51186"/>
    </source>
</evidence>
<gene>
    <name evidence="4" type="ORF">C8N35_10638</name>
</gene>
<keyword evidence="4" id="KW-0689">Ribosomal protein</keyword>
<keyword evidence="4" id="KW-0687">Ribonucleoprotein</keyword>
<dbReference type="EMBL" id="QAYG01000006">
    <property type="protein sequence ID" value="PTW59657.1"/>
    <property type="molecule type" value="Genomic_DNA"/>
</dbReference>
<dbReference type="InterPro" id="IPR016181">
    <property type="entry name" value="Acyl_CoA_acyltransferase"/>
</dbReference>
<dbReference type="AlphaFoldDB" id="A0A2T5V7D4"/>
<dbReference type="Gene3D" id="3.40.630.30">
    <property type="match status" value="1"/>
</dbReference>
<dbReference type="Proteomes" id="UP000244081">
    <property type="component" value="Unassembled WGS sequence"/>
</dbReference>
<dbReference type="PANTHER" id="PTHR43420">
    <property type="entry name" value="ACETYLTRANSFERASE"/>
    <property type="match status" value="1"/>
</dbReference>